<reference evidence="10" key="1">
    <citation type="journal article" date="2013" name="Genome Biol.">
        <title>Draft genome of the mountain pine beetle, Dendroctonus ponderosae Hopkins, a major forest pest.</title>
        <authorList>
            <person name="Keeling C.I."/>
            <person name="Yuen M.M."/>
            <person name="Liao N.Y."/>
            <person name="Docking T.R."/>
            <person name="Chan S.K."/>
            <person name="Taylor G.A."/>
            <person name="Palmquist D.L."/>
            <person name="Jackman S.D."/>
            <person name="Nguyen A."/>
            <person name="Li M."/>
            <person name="Henderson H."/>
            <person name="Janes J.K."/>
            <person name="Zhao Y."/>
            <person name="Pandoh P."/>
            <person name="Moore R."/>
            <person name="Sperling F.A."/>
            <person name="Huber D.P."/>
            <person name="Birol I."/>
            <person name="Jones S.J."/>
            <person name="Bohlmann J."/>
        </authorList>
    </citation>
    <scope>NUCLEOTIDE SEQUENCE</scope>
</reference>
<sequence>MILLEINNRVVEDTLTLKIKNAQAGLKNESIDVTVADFDGVLYHISNLNGDKAKIRISIALKFYKQLQEHGADELLKRVYGSYLMAAAESGYNVTCLIDLDNIPSDWTEVVQKMGLLKRNCFASVFEKYFDFQVAGDEGQNRAVIHYRDDETLYVEAKADRVTVVFSTRFRDEDDVIIGKVFMQELKEGLRASHTAPPVLFSHREPPRELQDTDAKVDNNVGYVTFVLFPRHTAKNTRDNTINLIHMFRHYLHYHIKCSKAYIHSRMRAKTSEFLKVLNRARPENKSTDKKTITGRTFIRRD</sequence>
<dbReference type="CTD" id="10109"/>
<dbReference type="GO" id="GO:0005885">
    <property type="term" value="C:Arp2/3 protein complex"/>
    <property type="evidence" value="ECO:0007669"/>
    <property type="project" value="InterPro"/>
</dbReference>
<comment type="similarity">
    <text evidence="2 8">Belongs to the ARPC2 family.</text>
</comment>
<dbReference type="Pfam" id="PF04045">
    <property type="entry name" value="P34-Arc"/>
    <property type="match status" value="1"/>
</dbReference>
<comment type="function">
    <text evidence="6">Functions as actin-binding component of the Arp2/3 complex which is involved in regulation of actin polymerization and together with an activating nucleation-promoting factor (NPF) mediates the formation of branched actin networks. Seems to contact the mother actin filament.</text>
</comment>
<evidence type="ECO:0000256" key="5">
    <source>
        <dbReference type="ARBA" id="ARBA00023212"/>
    </source>
</evidence>
<dbReference type="PANTHER" id="PTHR12058:SF0">
    <property type="entry name" value="ACTIN-RELATED PROTEIN 2_3 COMPLEX SUBUNIT 2"/>
    <property type="match status" value="1"/>
</dbReference>
<evidence type="ECO:0000256" key="6">
    <source>
        <dbReference type="ARBA" id="ARBA00054835"/>
    </source>
</evidence>
<dbReference type="GO" id="GO:0030041">
    <property type="term" value="P:actin filament polymerization"/>
    <property type="evidence" value="ECO:0007669"/>
    <property type="project" value="InterPro"/>
</dbReference>
<protein>
    <recommendedName>
        <fullName evidence="8">Arp2/3 complex 34 kDa subunit</fullName>
    </recommendedName>
</protein>
<dbReference type="InterPro" id="IPR034666">
    <property type="entry name" value="ARPC2/4"/>
</dbReference>
<dbReference type="GO" id="GO:0051015">
    <property type="term" value="F:actin filament binding"/>
    <property type="evidence" value="ECO:0007669"/>
    <property type="project" value="TreeGrafter"/>
</dbReference>
<evidence type="ECO:0000256" key="7">
    <source>
        <dbReference type="ARBA" id="ARBA00065815"/>
    </source>
</evidence>
<accession>A0AAR5QAZ9</accession>
<proteinExistence type="inferred from homology"/>
<dbReference type="PANTHER" id="PTHR12058">
    <property type="entry name" value="ARP2/3 COMPLEX 34 KDA SUBUNIT"/>
    <property type="match status" value="1"/>
</dbReference>
<comment type="subcellular location">
    <subcellularLocation>
        <location evidence="1 8">Cytoplasm</location>
        <location evidence="1 8">Cytoskeleton</location>
    </subcellularLocation>
</comment>
<evidence type="ECO:0000256" key="8">
    <source>
        <dbReference type="RuleBase" id="RU364015"/>
    </source>
</evidence>
<keyword evidence="5 8" id="KW-0206">Cytoskeleton</keyword>
<dbReference type="FunFam" id="3.30.1460.20:FF:000002">
    <property type="entry name" value="Arp2/3 complex 34 kDa subunit"/>
    <property type="match status" value="1"/>
</dbReference>
<reference evidence="9" key="2">
    <citation type="submission" date="2024-08" db="UniProtKB">
        <authorList>
            <consortium name="EnsemblMetazoa"/>
        </authorList>
    </citation>
    <scope>IDENTIFICATION</scope>
</reference>
<dbReference type="GO" id="GO:0005200">
    <property type="term" value="F:structural constituent of cytoskeleton"/>
    <property type="evidence" value="ECO:0007669"/>
    <property type="project" value="TreeGrafter"/>
</dbReference>
<keyword evidence="10" id="KW-1185">Reference proteome</keyword>
<dbReference type="RefSeq" id="XP_019770402.1">
    <property type="nucleotide sequence ID" value="XM_019914843.2"/>
</dbReference>
<keyword evidence="4 8" id="KW-0009">Actin-binding</keyword>
<dbReference type="GeneID" id="109544567"/>
<comment type="subunit">
    <text evidence="7 8">Component of the Arp2/3 complex.</text>
</comment>
<name>A0AAR5QAZ9_DENPD</name>
<keyword evidence="3 8" id="KW-0963">Cytoplasm</keyword>
<dbReference type="AlphaFoldDB" id="A0AAR5QAZ9"/>
<evidence type="ECO:0000256" key="4">
    <source>
        <dbReference type="ARBA" id="ARBA00023203"/>
    </source>
</evidence>
<evidence type="ECO:0000256" key="2">
    <source>
        <dbReference type="ARBA" id="ARBA00007192"/>
    </source>
</evidence>
<evidence type="ECO:0000256" key="3">
    <source>
        <dbReference type="ARBA" id="ARBA00022490"/>
    </source>
</evidence>
<dbReference type="Proteomes" id="UP000019118">
    <property type="component" value="Unassembled WGS sequence"/>
</dbReference>
<dbReference type="GO" id="GO:0034314">
    <property type="term" value="P:Arp2/3 complex-mediated actin nucleation"/>
    <property type="evidence" value="ECO:0007669"/>
    <property type="project" value="InterPro"/>
</dbReference>
<dbReference type="KEGG" id="dpa:109544567"/>
<evidence type="ECO:0000256" key="1">
    <source>
        <dbReference type="ARBA" id="ARBA00004245"/>
    </source>
</evidence>
<dbReference type="EnsemblMetazoa" id="XM_019914843.1">
    <property type="protein sequence ID" value="XP_019770402.1"/>
    <property type="gene ID" value="LOC109544567"/>
</dbReference>
<dbReference type="InterPro" id="IPR007188">
    <property type="entry name" value="ARPC2"/>
</dbReference>
<dbReference type="SUPFAM" id="SSF69645">
    <property type="entry name" value="Arp2/3 complex subunits"/>
    <property type="match status" value="2"/>
</dbReference>
<dbReference type="Gene3D" id="3.30.1460.20">
    <property type="match status" value="2"/>
</dbReference>
<evidence type="ECO:0000313" key="9">
    <source>
        <dbReference type="EnsemblMetazoa" id="XP_019770402.1"/>
    </source>
</evidence>
<dbReference type="FunFam" id="3.30.1460.20:FF:000004">
    <property type="entry name" value="Arp2/3 complex 34 kDa subunit"/>
    <property type="match status" value="1"/>
</dbReference>
<evidence type="ECO:0000313" key="10">
    <source>
        <dbReference type="Proteomes" id="UP000019118"/>
    </source>
</evidence>
<organism evidence="9 10">
    <name type="scientific">Dendroctonus ponderosae</name>
    <name type="common">Mountain pine beetle</name>
    <dbReference type="NCBI Taxonomy" id="77166"/>
    <lineage>
        <taxon>Eukaryota</taxon>
        <taxon>Metazoa</taxon>
        <taxon>Ecdysozoa</taxon>
        <taxon>Arthropoda</taxon>
        <taxon>Hexapoda</taxon>
        <taxon>Insecta</taxon>
        <taxon>Pterygota</taxon>
        <taxon>Neoptera</taxon>
        <taxon>Endopterygota</taxon>
        <taxon>Coleoptera</taxon>
        <taxon>Polyphaga</taxon>
        <taxon>Cucujiformia</taxon>
        <taxon>Curculionidae</taxon>
        <taxon>Scolytinae</taxon>
        <taxon>Dendroctonus</taxon>
    </lineage>
</organism>